<dbReference type="RefSeq" id="WP_145446867.1">
    <property type="nucleotide sequence ID" value="NZ_CP036280.1"/>
</dbReference>
<proteinExistence type="inferred from homology"/>
<organism evidence="4 5">
    <name type="scientific">Mucisphaera calidilacus</name>
    <dbReference type="NCBI Taxonomy" id="2527982"/>
    <lineage>
        <taxon>Bacteria</taxon>
        <taxon>Pseudomonadati</taxon>
        <taxon>Planctomycetota</taxon>
        <taxon>Phycisphaerae</taxon>
        <taxon>Phycisphaerales</taxon>
        <taxon>Phycisphaeraceae</taxon>
        <taxon>Mucisphaera</taxon>
    </lineage>
</organism>
<dbReference type="EMBL" id="CP036280">
    <property type="protein sequence ID" value="QDU72704.1"/>
    <property type="molecule type" value="Genomic_DNA"/>
</dbReference>
<accession>A0A518C0F8</accession>
<dbReference type="PRINTS" id="PR00081">
    <property type="entry name" value="GDHRDH"/>
</dbReference>
<evidence type="ECO:0000313" key="4">
    <source>
        <dbReference type="EMBL" id="QDU72704.1"/>
    </source>
</evidence>
<dbReference type="SUPFAM" id="SSF51735">
    <property type="entry name" value="NAD(P)-binding Rossmann-fold domains"/>
    <property type="match status" value="1"/>
</dbReference>
<dbReference type="Proteomes" id="UP000320386">
    <property type="component" value="Chromosome"/>
</dbReference>
<dbReference type="InterPro" id="IPR002347">
    <property type="entry name" value="SDR_fam"/>
</dbReference>
<sequence>MKRDLQGKVLAVTGASSGIGAATAIEAARRGMNVALCARRTDKLEEVACKIVAEGGQAAAIPCNVADPASVEHFIAETVQRLGRLDVVYANAGYGLVKDVLEMTDEEHRAIFETNYFGTLNTIKAAMPALRAADNGLRHVIVCSSVVSEISLPECGAYCATKAAQDGLAGSLRFELEPEGFKVTTVHPVGTTSEFFTTAAEISGHRPQRRVLPSGLKQTPEHVGRRIVAAIQRPRAEVWPMLWVRFGLGIATMFPALGRMGARKHQAPVD</sequence>
<dbReference type="Gene3D" id="3.40.50.720">
    <property type="entry name" value="NAD(P)-binding Rossmann-like Domain"/>
    <property type="match status" value="1"/>
</dbReference>
<keyword evidence="2 4" id="KW-0560">Oxidoreductase</keyword>
<dbReference type="InterPro" id="IPR036291">
    <property type="entry name" value="NAD(P)-bd_dom_sf"/>
</dbReference>
<evidence type="ECO:0000313" key="5">
    <source>
        <dbReference type="Proteomes" id="UP000320386"/>
    </source>
</evidence>
<gene>
    <name evidence="4" type="primary">fabG_3</name>
    <name evidence="4" type="ORF">Pan265_25780</name>
</gene>
<evidence type="ECO:0000256" key="1">
    <source>
        <dbReference type="ARBA" id="ARBA00006484"/>
    </source>
</evidence>
<dbReference type="PANTHER" id="PTHR44196:SF1">
    <property type="entry name" value="DEHYDROGENASE_REDUCTASE SDR FAMILY MEMBER 7B"/>
    <property type="match status" value="1"/>
</dbReference>
<protein>
    <submittedName>
        <fullName evidence="4">3-oxoacyl-[acyl-carrier-protein] reductase FabG</fullName>
        <ecNumber evidence="4">1.1.1.100</ecNumber>
    </submittedName>
</protein>
<comment type="similarity">
    <text evidence="1">Belongs to the short-chain dehydrogenases/reductases (SDR) family.</text>
</comment>
<dbReference type="SMART" id="SM00822">
    <property type="entry name" value="PKS_KR"/>
    <property type="match status" value="1"/>
</dbReference>
<dbReference type="Pfam" id="PF00106">
    <property type="entry name" value="adh_short"/>
    <property type="match status" value="1"/>
</dbReference>
<feature type="domain" description="Ketoreductase" evidence="3">
    <location>
        <begin position="8"/>
        <end position="195"/>
    </location>
</feature>
<reference evidence="4 5" key="1">
    <citation type="submission" date="2019-02" db="EMBL/GenBank/DDBJ databases">
        <title>Deep-cultivation of Planctomycetes and their phenomic and genomic characterization uncovers novel biology.</title>
        <authorList>
            <person name="Wiegand S."/>
            <person name="Jogler M."/>
            <person name="Boedeker C."/>
            <person name="Pinto D."/>
            <person name="Vollmers J."/>
            <person name="Rivas-Marin E."/>
            <person name="Kohn T."/>
            <person name="Peeters S.H."/>
            <person name="Heuer A."/>
            <person name="Rast P."/>
            <person name="Oberbeckmann S."/>
            <person name="Bunk B."/>
            <person name="Jeske O."/>
            <person name="Meyerdierks A."/>
            <person name="Storesund J.E."/>
            <person name="Kallscheuer N."/>
            <person name="Luecker S."/>
            <person name="Lage O.M."/>
            <person name="Pohl T."/>
            <person name="Merkel B.J."/>
            <person name="Hornburger P."/>
            <person name="Mueller R.-W."/>
            <person name="Bruemmer F."/>
            <person name="Labrenz M."/>
            <person name="Spormann A.M."/>
            <person name="Op den Camp H."/>
            <person name="Overmann J."/>
            <person name="Amann R."/>
            <person name="Jetten M.S.M."/>
            <person name="Mascher T."/>
            <person name="Medema M.H."/>
            <person name="Devos D.P."/>
            <person name="Kaster A.-K."/>
            <person name="Ovreas L."/>
            <person name="Rohde M."/>
            <person name="Galperin M.Y."/>
            <person name="Jogler C."/>
        </authorList>
    </citation>
    <scope>NUCLEOTIDE SEQUENCE [LARGE SCALE GENOMIC DNA]</scope>
    <source>
        <strain evidence="4 5">Pan265</strain>
    </source>
</reference>
<dbReference type="GO" id="GO:0016020">
    <property type="term" value="C:membrane"/>
    <property type="evidence" value="ECO:0007669"/>
    <property type="project" value="TreeGrafter"/>
</dbReference>
<dbReference type="GO" id="GO:0004316">
    <property type="term" value="F:3-oxoacyl-[acyl-carrier-protein] reductase (NADPH) activity"/>
    <property type="evidence" value="ECO:0007669"/>
    <property type="project" value="UniProtKB-EC"/>
</dbReference>
<name>A0A518C0F8_9BACT</name>
<keyword evidence="5" id="KW-1185">Reference proteome</keyword>
<evidence type="ECO:0000256" key="2">
    <source>
        <dbReference type="ARBA" id="ARBA00023002"/>
    </source>
</evidence>
<dbReference type="EC" id="1.1.1.100" evidence="4"/>
<evidence type="ECO:0000259" key="3">
    <source>
        <dbReference type="SMART" id="SM00822"/>
    </source>
</evidence>
<dbReference type="InterPro" id="IPR057326">
    <property type="entry name" value="KR_dom"/>
</dbReference>
<dbReference type="KEGG" id="mcad:Pan265_25780"/>
<dbReference type="AlphaFoldDB" id="A0A518C0F8"/>
<dbReference type="PANTHER" id="PTHR44196">
    <property type="entry name" value="DEHYDROGENASE/REDUCTASE SDR FAMILY MEMBER 7B"/>
    <property type="match status" value="1"/>
</dbReference>
<dbReference type="OrthoDB" id="9810734at2"/>